<feature type="region of interest" description="Disordered" evidence="1">
    <location>
        <begin position="50"/>
        <end position="83"/>
    </location>
</feature>
<proteinExistence type="predicted"/>
<feature type="compositionally biased region" description="Basic and acidic residues" evidence="1">
    <location>
        <begin position="1484"/>
        <end position="1547"/>
    </location>
</feature>
<dbReference type="SUPFAM" id="SSF52047">
    <property type="entry name" value="RNI-like"/>
    <property type="match status" value="1"/>
</dbReference>
<accession>A0A0G4FTJ0</accession>
<feature type="region of interest" description="Disordered" evidence="1">
    <location>
        <begin position="373"/>
        <end position="400"/>
    </location>
</feature>
<dbReference type="VEuPathDB" id="CryptoDB:Cvel_18552"/>
<gene>
    <name evidence="2" type="ORF">Cvel_18552</name>
</gene>
<feature type="region of interest" description="Disordered" evidence="1">
    <location>
        <begin position="461"/>
        <end position="483"/>
    </location>
</feature>
<feature type="region of interest" description="Disordered" evidence="1">
    <location>
        <begin position="182"/>
        <end position="257"/>
    </location>
</feature>
<name>A0A0G4FTJ0_9ALVE</name>
<dbReference type="Gene3D" id="3.80.10.10">
    <property type="entry name" value="Ribonuclease Inhibitor"/>
    <property type="match status" value="1"/>
</dbReference>
<evidence type="ECO:0000256" key="1">
    <source>
        <dbReference type="SAM" id="MobiDB-lite"/>
    </source>
</evidence>
<feature type="compositionally biased region" description="Basic and acidic residues" evidence="1">
    <location>
        <begin position="697"/>
        <end position="716"/>
    </location>
</feature>
<protein>
    <submittedName>
        <fullName evidence="2">Uncharacterized protein</fullName>
    </submittedName>
</protein>
<feature type="compositionally biased region" description="Basic and acidic residues" evidence="1">
    <location>
        <begin position="1945"/>
        <end position="1956"/>
    </location>
</feature>
<dbReference type="EMBL" id="CDMZ01000601">
    <property type="protein sequence ID" value="CEM17674.1"/>
    <property type="molecule type" value="Genomic_DNA"/>
</dbReference>
<feature type="compositionally biased region" description="Polar residues" evidence="1">
    <location>
        <begin position="237"/>
        <end position="246"/>
    </location>
</feature>
<feature type="region of interest" description="Disordered" evidence="1">
    <location>
        <begin position="671"/>
        <end position="716"/>
    </location>
</feature>
<organism evidence="2">
    <name type="scientific">Chromera velia CCMP2878</name>
    <dbReference type="NCBI Taxonomy" id="1169474"/>
    <lineage>
        <taxon>Eukaryota</taxon>
        <taxon>Sar</taxon>
        <taxon>Alveolata</taxon>
        <taxon>Colpodellida</taxon>
        <taxon>Chromeraceae</taxon>
        <taxon>Chromera</taxon>
    </lineage>
</organism>
<dbReference type="InterPro" id="IPR032675">
    <property type="entry name" value="LRR_dom_sf"/>
</dbReference>
<feature type="region of interest" description="Disordered" evidence="1">
    <location>
        <begin position="1479"/>
        <end position="1566"/>
    </location>
</feature>
<evidence type="ECO:0000313" key="2">
    <source>
        <dbReference type="EMBL" id="CEM17674.1"/>
    </source>
</evidence>
<feature type="region of interest" description="Disordered" evidence="1">
    <location>
        <begin position="1931"/>
        <end position="1956"/>
    </location>
</feature>
<sequence>MSFFHETGYFADKNRAFRNLSAHITSSLDPHADIFAALVSDGTLARHRALDPPALRSQEAEYSSLRRSIDLPNSAPPCDPPSHHLPPLNTFYTNKASTAPVREAREAARELLKHSTAATKTQRPAGEDGRVSVRLEDYEALCRTKGASASSHARAHVSDPHSVARQLISRLELRIASDLEAHGGVEDSDPSPFMTRLRRNEEVSQNSPGSRGRSRTPPFPVGRASILPPGKSERACRQSTAGNPLSLSPFPGDSSACGPEGDGAWMLSSIPFQSAQRHRLASPSGAPAVLQAEPLWGPWHGRFDELTNFGEICDGTAGRQSTEAPRACAFPVYDEGMSLKGVMRHGTNVEKRETAKLVEKDKRPEAVMAEEFERRKRQREEMKEREGGGAGGEEKEKREGEPWLPIDYNVHSCLQSADVRRVCAAGVPQHLRREIPGRWNSILSWMDRRRQAAHDENLAFLQRQGSSAPCSPSGRNRRGRRGKKEADFPALVALLRAMGGSGEAVVDSDEISWDPSGPVLWRLRQKRLRDEQPLFGALRPVSAPPLLEAPRGIGLQHLHRDAATGRLMVSPLTARAVDDAVSLFASAHEGVEGAAHRRKERDAGREAVIAPPLCVTLDHTGEAFELAPALNKIPPDPLDPVAKRALRASSHSPPKVSGGLGDLAAALSPGAVGKPLGTSQSHAKKKDSITAPNRASAIEEFRKRQKERREPGEEWEKPALPASEAHMEAADAHLVLSVVARVHSRMGRGRSREAEALLSRLYRSIQESKCERLKDPPNAEENLLQPLGALRLARAEQTKLQMQRSAFQQKQFLGDRAARPPPSQVEMQHAAGGAMEKRRRLRLGEKTGRVAAVPPLIREAGESNYKELVEQIRHLEEQAFLTSHGRVRTQSGVFLGAGEGMAEEVMEDFTEAERPERVRKFVDDEWDLQSDVWTDTGEQTKDRYLEEEEGGEMDMWHVRTAARDLCRQDIESLANYAPLLEACERALMSREDHLGSLLRLLFRERDVKLERPKVLAAVRAAENEAFEDQEVLVAVALGHVELPINLSSSEAATRVREIKMMYEEDELSRGLSVNDRARETSSMAQEDVDVGVIDDFQEFRLTLQHIAKKATDGTELSCKTHPKFLWTSPGDPQFLKELWRSPLGTLRPRLYAAAGAPSPMLAPAPKEPLRPQRPSRVSFSACLSQWPPKEADRVAEGPPQLGFLVLRGLYLALYSKDPGPQASPGWKEPVIAMTLDSPVKLTGEPEDPFKRIPKKHKKKEGWLRAEGWETNVPPATTDDVEHFKPQPLLRVTPKGDVVFPRPQGRKDNRVSVVFYVSDGSVANAKPWIIGTNEGLMYRSYLIRAYILEAKGSIGVTELCCDKQESLQRKRLRMSGERWSVRLMQSFVDFQLLNKNSEVASARFSGIISMGDRGLVTLYRSIDSSVPLSPRIESGEVRTDQRVWGETEGGAPLLQRACNPLGDAGVEVLADALIQLADARRGRRGGQEQEEFKKQAAEVDAREEAVRNEDRQRQKDREKEAQEQEETAEGKKEEEGDGQNEKEKEKETSSLIAEELPPQAPPPPMSSVPLSLKALSLREVGATPHGAIKLMDAVEQSETAGDKLLLDRNKITDGKAIGDAARSLISKVSVSTLSLSENKLGKQFVKEMEGLTEMIEKGTATKFATKAINLAGNDLSAKDTCKLASILFYCHSAIHRSTKKQDIPPLILKAGGGSLLLRELAANAMNAPDAGGSASDGKDKDKKGGNSNVQGGKEEDIEAAAIAAAAVAEDGRGSTLMIRPQSPLRRMFDALLGFDSAEPVPPLLDVFEITQMGLSQAPTSDYLAVSEGDPLRRARAAAAWKKVARYMRMGFFRLSHGDGKGGPARQIAASSRPLAPSWPKLLTSVDEIGPGPQPYAAPLPSYGRSPKRSAALLNREKSAKRDLALYSMTFFPPLYSDPKSAPGGEKTVETHRQEENQ</sequence>
<feature type="compositionally biased region" description="Pro residues" evidence="1">
    <location>
        <begin position="74"/>
        <end position="83"/>
    </location>
</feature>
<reference evidence="2" key="1">
    <citation type="submission" date="2014-11" db="EMBL/GenBank/DDBJ databases">
        <authorList>
            <person name="Otto D Thomas"/>
            <person name="Naeem Raeece"/>
        </authorList>
    </citation>
    <scope>NUCLEOTIDE SEQUENCE</scope>
</reference>
<feature type="region of interest" description="Disordered" evidence="1">
    <location>
        <begin position="1727"/>
        <end position="1752"/>
    </location>
</feature>